<dbReference type="Pfam" id="PF12843">
    <property type="entry name" value="QSregVF_b"/>
    <property type="match status" value="1"/>
</dbReference>
<dbReference type="InterPro" id="IPR024530">
    <property type="entry name" value="QSregVF_b"/>
</dbReference>
<dbReference type="Proteomes" id="UP000253083">
    <property type="component" value="Unassembled WGS sequence"/>
</dbReference>
<protein>
    <recommendedName>
        <fullName evidence="3">DNA polymerase III subunit epsilon</fullName>
    </recommendedName>
</protein>
<keyword evidence="2" id="KW-1185">Reference proteome</keyword>
<evidence type="ECO:0000313" key="2">
    <source>
        <dbReference type="Proteomes" id="UP000253083"/>
    </source>
</evidence>
<proteinExistence type="predicted"/>
<name>A0A395JHW0_9GAMM</name>
<dbReference type="RefSeq" id="WP_245941786.1">
    <property type="nucleotide sequence ID" value="NZ_QNRT01000008.1"/>
</dbReference>
<accession>A0A395JHW0</accession>
<dbReference type="AlphaFoldDB" id="A0A395JHW0"/>
<reference evidence="1 2" key="1">
    <citation type="submission" date="2018-06" db="EMBL/GenBank/DDBJ databases">
        <title>Genomic Encyclopedia of Type Strains, Phase IV (KMG-IV): sequencing the most valuable type-strain genomes for metagenomic binning, comparative biology and taxonomic classification.</title>
        <authorList>
            <person name="Goeker M."/>
        </authorList>
    </citation>
    <scope>NUCLEOTIDE SEQUENCE [LARGE SCALE GENOMIC DNA]</scope>
    <source>
        <strain evidence="1 2">DSM 24032</strain>
    </source>
</reference>
<evidence type="ECO:0008006" key="3">
    <source>
        <dbReference type="Google" id="ProtNLM"/>
    </source>
</evidence>
<gene>
    <name evidence="1" type="ORF">DFR28_10839</name>
</gene>
<organism evidence="1 2">
    <name type="scientific">Arenicella xantha</name>
    <dbReference type="NCBI Taxonomy" id="644221"/>
    <lineage>
        <taxon>Bacteria</taxon>
        <taxon>Pseudomonadati</taxon>
        <taxon>Pseudomonadota</taxon>
        <taxon>Gammaproteobacteria</taxon>
        <taxon>Arenicellales</taxon>
        <taxon>Arenicellaceae</taxon>
        <taxon>Arenicella</taxon>
    </lineage>
</organism>
<comment type="caution">
    <text evidence="1">The sequence shown here is derived from an EMBL/GenBank/DDBJ whole genome shotgun (WGS) entry which is preliminary data.</text>
</comment>
<dbReference type="InParanoid" id="A0A395JHW0"/>
<dbReference type="FunCoup" id="A0A395JHW0">
    <property type="interactions" value="15"/>
</dbReference>
<evidence type="ECO:0000313" key="1">
    <source>
        <dbReference type="EMBL" id="RBP48310.1"/>
    </source>
</evidence>
<dbReference type="EMBL" id="QNRT01000008">
    <property type="protein sequence ID" value="RBP48310.1"/>
    <property type="molecule type" value="Genomic_DNA"/>
</dbReference>
<sequence length="89" mass="9854">MESDSLSSMLGFSQSDLIKLATWSMPFGKYAGRALIDLPEAYLFWFHKNSFPEGELGKLMKLCLELKIEGLDGLIKPLKSRVASDGDIG</sequence>